<evidence type="ECO:0000256" key="9">
    <source>
        <dbReference type="ARBA" id="ARBA00022989"/>
    </source>
</evidence>
<dbReference type="GO" id="GO:0000139">
    <property type="term" value="C:Golgi membrane"/>
    <property type="evidence" value="ECO:0007669"/>
    <property type="project" value="UniProtKB-SubCell"/>
</dbReference>
<dbReference type="PANTHER" id="PTHR15075:SF2">
    <property type="entry name" value="ALPHA-1,6-MANNOSYLGLYCOPROTEIN 6-BETA-N-ACETYLGLUCOSAMINYLTRANSFERASE"/>
    <property type="match status" value="1"/>
</dbReference>
<keyword evidence="9" id="KW-1133">Transmembrane helix</keyword>
<evidence type="ECO:0000256" key="5">
    <source>
        <dbReference type="ARBA" id="ARBA00022676"/>
    </source>
</evidence>
<comment type="subcellular location">
    <subcellularLocation>
        <location evidence="1">Golgi apparatus membrane</location>
        <topology evidence="1">Single-pass type II membrane protein</topology>
    </subcellularLocation>
</comment>
<evidence type="ECO:0000256" key="10">
    <source>
        <dbReference type="ARBA" id="ARBA00023034"/>
    </source>
</evidence>
<evidence type="ECO:0000256" key="7">
    <source>
        <dbReference type="ARBA" id="ARBA00022692"/>
    </source>
</evidence>
<dbReference type="GO" id="GO:0030144">
    <property type="term" value="F:alpha-1,6-mannosylglycoprotein 6-beta-N-acetylglucosaminyltransferase activity"/>
    <property type="evidence" value="ECO:0007669"/>
    <property type="project" value="UniProtKB-EC"/>
</dbReference>
<comment type="pathway">
    <text evidence="2">Protein modification; protein glycosylation.</text>
</comment>
<evidence type="ECO:0000256" key="6">
    <source>
        <dbReference type="ARBA" id="ARBA00022679"/>
    </source>
</evidence>
<accession>A0A6S7G471</accession>
<dbReference type="InterPro" id="IPR052105">
    <property type="entry name" value="MGAT5_Glycosyltransferase"/>
</dbReference>
<comment type="similarity">
    <text evidence="3">Belongs to the glycosyltransferase 18 family.</text>
</comment>
<keyword evidence="11" id="KW-0472">Membrane</keyword>
<evidence type="ECO:0000256" key="2">
    <source>
        <dbReference type="ARBA" id="ARBA00004922"/>
    </source>
</evidence>
<organism evidence="15 16">
    <name type="scientific">Paramuricea clavata</name>
    <name type="common">Red gorgonian</name>
    <name type="synonym">Violescent sea-whip</name>
    <dbReference type="NCBI Taxonomy" id="317549"/>
    <lineage>
        <taxon>Eukaryota</taxon>
        <taxon>Metazoa</taxon>
        <taxon>Cnidaria</taxon>
        <taxon>Anthozoa</taxon>
        <taxon>Octocorallia</taxon>
        <taxon>Malacalcyonacea</taxon>
        <taxon>Plexauridae</taxon>
        <taxon>Paramuricea</taxon>
    </lineage>
</organism>
<keyword evidence="7" id="KW-0812">Transmembrane</keyword>
<keyword evidence="16" id="KW-1185">Reference proteome</keyword>
<keyword evidence="10" id="KW-0333">Golgi apparatus</keyword>
<evidence type="ECO:0000256" key="3">
    <source>
        <dbReference type="ARBA" id="ARBA00007477"/>
    </source>
</evidence>
<sequence>MAKVKLTAIVVLLYIGVVAITIVIFTMLVNVIDNTGNPTRSTWNIANLMLNSEDIGLDGNHMKKKPVENIVDRIQKLGNVLENITNKIESMEIRVKNGKQRVPIAGRKTNNEHVRRICHIPKPTTQYPLCDEKVSYVQINWGMPCYAMENNIRHDDLCSILIYLSEIVVFLGAFAVDPRILRHAFSGGALGEMVQWSDIIVSLYLLGHDLVVVKDLSELQRYIPVPNENGCINNRTVRQFQYDLLYTDVSGIGFIINTFGPYWSELRCKTRVVDSFGTEAEFNYKKFSARDSKYQSQWGNLELNLRQFMTMFPHSPDNSFIGFVSGAANRTSKRSKKYAKQNMALVYAKQDGYWIIANRRYLDKIHEYVDIHGTFNRTLGLGDLPYFIPKYVINHGVVNGTTIDKMLQQSKVFVGLGFPYEGPAPLEAIANGAAFLNPKFTNAFKKFPVPHNRYNSEFFASKPTRRHVTSQNPYAEQFIGEPYVYTIDITNVTQVTRAMKKIMKKPLRPYLPYEYTHEGMLERISAQVEHLNFCQDSQWPPLKNMKTVKGKFSQSCKDACWEKAIYEHELYSAVLYIKFCSILMKTERIFCDSVKYSGLLVAPSYEEKTKICHLQQQPLLYSCVSSSASHMRLCPCRDYIKDQVALCKDCW</sequence>
<reference evidence="15" key="1">
    <citation type="submission" date="2020-04" db="EMBL/GenBank/DDBJ databases">
        <authorList>
            <person name="Alioto T."/>
            <person name="Alioto T."/>
            <person name="Gomez Garrido J."/>
        </authorList>
    </citation>
    <scope>NUCLEOTIDE SEQUENCE</scope>
    <source>
        <strain evidence="15">A484AB</strain>
    </source>
</reference>
<evidence type="ECO:0000256" key="13">
    <source>
        <dbReference type="ARBA" id="ARBA00048243"/>
    </source>
</evidence>
<dbReference type="Pfam" id="PF15024">
    <property type="entry name" value="Glyco_transf_18"/>
    <property type="match status" value="1"/>
</dbReference>
<keyword evidence="6" id="KW-0808">Transferase</keyword>
<dbReference type="UniPathway" id="UPA00378"/>
<dbReference type="OrthoDB" id="2113294at2759"/>
<protein>
    <recommendedName>
        <fullName evidence="4">alpha-1,6-mannosyl-glycoprotein 6-beta-N-acetylglucosaminyltransferase</fullName>
        <ecNumber evidence="4">2.4.1.155</ecNumber>
    </recommendedName>
</protein>
<evidence type="ECO:0000313" key="15">
    <source>
        <dbReference type="EMBL" id="CAB3987834.1"/>
    </source>
</evidence>
<comment type="catalytic activity">
    <reaction evidence="13">
        <text>N(4)-{beta-D-GlcNAc-(1-&gt;2)-[beta-D-GlcNAc-(1-&gt;4)]-alpha-D-Man-(1-&gt;3)-[beta-D-GlcNAc-(1-&gt;2)-alpha-D-Man-(1-&gt;6)]-beta-D-Man-(1-&gt;4)-beta-D-GlcNAc-(1-&gt;4)-beta-D-GlcNAc}-L-asparaginyl-[protein] + UDP-N-acetyl-alpha-D-glucosamine = N(4)-{beta-D-GlcNAc-(1-&gt;2)-[beta-D-GlcNAc-(1-&gt;4)]-alpha-D-Man-(1-&gt;3)-[beta-D-GlcNAc-(1-&gt;2)-[beta-D-GlcNAc-(1-&gt;6)]-alpha-D-Man-(1-&gt;6)]-beta-D-Man-(1-&gt;4)-beta-D-GlcNAc-(1-&gt;4)-beta-D-GlcNAc}-L-asparaginyl-[protein] + UDP + H(+)</text>
        <dbReference type="Rhea" id="RHEA:16921"/>
        <dbReference type="Rhea" id="RHEA-COMP:14374"/>
        <dbReference type="Rhea" id="RHEA-COMP:14377"/>
        <dbReference type="ChEBI" id="CHEBI:15378"/>
        <dbReference type="ChEBI" id="CHEBI:57705"/>
        <dbReference type="ChEBI" id="CHEBI:58223"/>
        <dbReference type="ChEBI" id="CHEBI:139507"/>
        <dbReference type="ChEBI" id="CHEBI:139510"/>
        <dbReference type="EC" id="2.4.1.155"/>
    </reaction>
</comment>
<dbReference type="EC" id="2.4.1.155" evidence="4"/>
<evidence type="ECO:0000256" key="4">
    <source>
        <dbReference type="ARBA" id="ARBA00012671"/>
    </source>
</evidence>
<evidence type="ECO:0000256" key="12">
    <source>
        <dbReference type="ARBA" id="ARBA00023180"/>
    </source>
</evidence>
<dbReference type="GO" id="GO:0006487">
    <property type="term" value="P:protein N-linked glycosylation"/>
    <property type="evidence" value="ECO:0007669"/>
    <property type="project" value="TreeGrafter"/>
</dbReference>
<dbReference type="AlphaFoldDB" id="A0A6S7G471"/>
<dbReference type="Proteomes" id="UP001152795">
    <property type="component" value="Unassembled WGS sequence"/>
</dbReference>
<proteinExistence type="inferred from homology"/>
<evidence type="ECO:0000256" key="11">
    <source>
        <dbReference type="ARBA" id="ARBA00023136"/>
    </source>
</evidence>
<keyword evidence="8" id="KW-0735">Signal-anchor</keyword>
<gene>
    <name evidence="15" type="ORF">PACLA_8A065020</name>
</gene>
<evidence type="ECO:0000256" key="1">
    <source>
        <dbReference type="ARBA" id="ARBA00004323"/>
    </source>
</evidence>
<dbReference type="EMBL" id="CACRXK020001240">
    <property type="protein sequence ID" value="CAB3987834.1"/>
    <property type="molecule type" value="Genomic_DNA"/>
</dbReference>
<evidence type="ECO:0000313" key="16">
    <source>
        <dbReference type="Proteomes" id="UP001152795"/>
    </source>
</evidence>
<dbReference type="PANTHER" id="PTHR15075">
    <property type="entry name" value="ALPHA-MANNOSIDE BETA-1,6-N-ACETYLGLUCOSAMINYLTRANSFERASE"/>
    <property type="match status" value="1"/>
</dbReference>
<evidence type="ECO:0000256" key="8">
    <source>
        <dbReference type="ARBA" id="ARBA00022968"/>
    </source>
</evidence>
<keyword evidence="5" id="KW-0328">Glycosyltransferase</keyword>
<keyword evidence="12" id="KW-0325">Glycoprotein</keyword>
<name>A0A6S7G471_PARCT</name>
<dbReference type="InterPro" id="IPR026116">
    <property type="entry name" value="GT18_cat"/>
</dbReference>
<feature type="domain" description="Glycosyltransferase family 18 catalytic" evidence="14">
    <location>
        <begin position="106"/>
        <end position="636"/>
    </location>
</feature>
<evidence type="ECO:0000259" key="14">
    <source>
        <dbReference type="Pfam" id="PF15024"/>
    </source>
</evidence>
<comment type="caution">
    <text evidence="15">The sequence shown here is derived from an EMBL/GenBank/DDBJ whole genome shotgun (WGS) entry which is preliminary data.</text>
</comment>